<accession>A0AAD9LVT4</accession>
<dbReference type="SUPFAM" id="SSF54695">
    <property type="entry name" value="POZ domain"/>
    <property type="match status" value="1"/>
</dbReference>
<name>A0AAD9LVT4_9PEZI</name>
<evidence type="ECO:0008006" key="3">
    <source>
        <dbReference type="Google" id="ProtNLM"/>
    </source>
</evidence>
<proteinExistence type="predicted"/>
<organism evidence="1 2">
    <name type="scientific">Colletotrichum zoysiae</name>
    <dbReference type="NCBI Taxonomy" id="1216348"/>
    <lineage>
        <taxon>Eukaryota</taxon>
        <taxon>Fungi</taxon>
        <taxon>Dikarya</taxon>
        <taxon>Ascomycota</taxon>
        <taxon>Pezizomycotina</taxon>
        <taxon>Sordariomycetes</taxon>
        <taxon>Hypocreomycetidae</taxon>
        <taxon>Glomerellales</taxon>
        <taxon>Glomerellaceae</taxon>
        <taxon>Colletotrichum</taxon>
        <taxon>Colletotrichum graminicola species complex</taxon>
    </lineage>
</organism>
<dbReference type="InterPro" id="IPR011333">
    <property type="entry name" value="SKP1/BTB/POZ_sf"/>
</dbReference>
<dbReference type="Gene3D" id="3.30.710.10">
    <property type="entry name" value="Potassium Channel Kv1.1, Chain A"/>
    <property type="match status" value="1"/>
</dbReference>
<dbReference type="Proteomes" id="UP001232148">
    <property type="component" value="Unassembled WGS sequence"/>
</dbReference>
<dbReference type="EMBL" id="MU842976">
    <property type="protein sequence ID" value="KAK2024071.1"/>
    <property type="molecule type" value="Genomic_DNA"/>
</dbReference>
<evidence type="ECO:0000313" key="2">
    <source>
        <dbReference type="Proteomes" id="UP001232148"/>
    </source>
</evidence>
<reference evidence="1" key="1">
    <citation type="submission" date="2021-06" db="EMBL/GenBank/DDBJ databases">
        <title>Comparative genomics, transcriptomics and evolutionary studies reveal genomic signatures of adaptation to plant cell wall in hemibiotrophic fungi.</title>
        <authorList>
            <consortium name="DOE Joint Genome Institute"/>
            <person name="Baroncelli R."/>
            <person name="Diaz J.F."/>
            <person name="Benocci T."/>
            <person name="Peng M."/>
            <person name="Battaglia E."/>
            <person name="Haridas S."/>
            <person name="Andreopoulos W."/>
            <person name="Labutti K."/>
            <person name="Pangilinan J."/>
            <person name="Floch G.L."/>
            <person name="Makela M.R."/>
            <person name="Henrissat B."/>
            <person name="Grigoriev I.V."/>
            <person name="Crouch J.A."/>
            <person name="De Vries R.P."/>
            <person name="Sukno S.A."/>
            <person name="Thon M.R."/>
        </authorList>
    </citation>
    <scope>NUCLEOTIDE SEQUENCE</scope>
    <source>
        <strain evidence="1">MAFF235873</strain>
    </source>
</reference>
<protein>
    <recommendedName>
        <fullName evidence="3">BTB domain-containing protein</fullName>
    </recommendedName>
</protein>
<dbReference type="AlphaFoldDB" id="A0AAD9LVT4"/>
<gene>
    <name evidence="1" type="ORF">LX32DRAFT_599478</name>
</gene>
<evidence type="ECO:0000313" key="1">
    <source>
        <dbReference type="EMBL" id="KAK2024071.1"/>
    </source>
</evidence>
<keyword evidence="2" id="KW-1185">Reference proteome</keyword>
<sequence>MSEPTGNNISLEEGIPLWSSLTNVLGDTGEAVVLCPKGDLTLRIGAEQDSGLSSDPGNTTDGTSSIEFAVCSKSLAQASRFFSAMLFGEFAEAQHEPSSSWVVNLPDDCPEPMYILLAIAHESTDDLPSTLSIVELGDLLVQAENYDLISLLGPWLPKWLDPNMEIDSCEDKRLLAWIAWKTGAATLFVKVAVDLAQTCRLNDRGGLVDVEGVSTDWGELDNTGFTGESSPGARLTPSC</sequence>
<comment type="caution">
    <text evidence="1">The sequence shown here is derived from an EMBL/GenBank/DDBJ whole genome shotgun (WGS) entry which is preliminary data.</text>
</comment>